<evidence type="ECO:0000313" key="5">
    <source>
        <dbReference type="EMBL" id="RWR99848.1"/>
    </source>
</evidence>
<gene>
    <name evidence="5" type="ORF">B4U79_18738</name>
</gene>
<dbReference type="EMBL" id="NCKU01013336">
    <property type="protein sequence ID" value="RWR99848.1"/>
    <property type="molecule type" value="Genomic_DNA"/>
</dbReference>
<evidence type="ECO:0000256" key="1">
    <source>
        <dbReference type="ARBA" id="ARBA00003845"/>
    </source>
</evidence>
<dbReference type="Proteomes" id="UP000285301">
    <property type="component" value="Unassembled WGS sequence"/>
</dbReference>
<dbReference type="InterPro" id="IPR031098">
    <property type="entry name" value="Crust_neurohorm"/>
</dbReference>
<protein>
    <submittedName>
        <fullName evidence="5">Ion transport peptide-like protein</fullName>
    </submittedName>
</protein>
<organism evidence="5 6">
    <name type="scientific">Dinothrombium tinctorium</name>
    <dbReference type="NCBI Taxonomy" id="1965070"/>
    <lineage>
        <taxon>Eukaryota</taxon>
        <taxon>Metazoa</taxon>
        <taxon>Ecdysozoa</taxon>
        <taxon>Arthropoda</taxon>
        <taxon>Chelicerata</taxon>
        <taxon>Arachnida</taxon>
        <taxon>Acari</taxon>
        <taxon>Acariformes</taxon>
        <taxon>Trombidiformes</taxon>
        <taxon>Prostigmata</taxon>
        <taxon>Anystina</taxon>
        <taxon>Parasitengona</taxon>
        <taxon>Trombidioidea</taxon>
        <taxon>Trombidiidae</taxon>
        <taxon>Dinothrombium</taxon>
    </lineage>
</organism>
<feature type="disulfide bond" evidence="3">
    <location>
        <begin position="63"/>
        <end position="87"/>
    </location>
</feature>
<proteinExistence type="inferred from homology"/>
<dbReference type="PANTHER" id="PTHR35981:SF2">
    <property type="entry name" value="ION TRANSPORT PEPTIDE, ISOFORM C"/>
    <property type="match status" value="1"/>
</dbReference>
<accession>A0A3S3NC82</accession>
<evidence type="ECO:0000256" key="2">
    <source>
        <dbReference type="ARBA" id="ARBA00005447"/>
    </source>
</evidence>
<dbReference type="GO" id="GO:0007623">
    <property type="term" value="P:circadian rhythm"/>
    <property type="evidence" value="ECO:0007669"/>
    <property type="project" value="TreeGrafter"/>
</dbReference>
<comment type="function">
    <text evidence="1">May increase the toxicity of alpha-latrotoxin and/or other venom components. Is non-toxic to mice and to the cockroach Periplaneta americana.</text>
</comment>
<evidence type="ECO:0000256" key="3">
    <source>
        <dbReference type="PIRSR" id="PIRSR631098-51"/>
    </source>
</evidence>
<feature type="signal peptide" evidence="4">
    <location>
        <begin position="1"/>
        <end position="25"/>
    </location>
</feature>
<dbReference type="Gene3D" id="1.10.2010.10">
    <property type="entry name" value="Crustacean CHH/MIH/GIH neurohormone"/>
    <property type="match status" value="1"/>
</dbReference>
<feature type="chain" id="PRO_5018626657" evidence="4">
    <location>
        <begin position="26"/>
        <end position="125"/>
    </location>
</feature>
<keyword evidence="4" id="KW-0732">Signal</keyword>
<dbReference type="InterPro" id="IPR035957">
    <property type="entry name" value="Crust_neurohorm_sf"/>
</dbReference>
<feature type="disulfide bond" evidence="3">
    <location>
        <begin position="44"/>
        <end position="78"/>
    </location>
</feature>
<name>A0A3S3NC82_9ACAR</name>
<dbReference type="AlphaFoldDB" id="A0A3S3NC82"/>
<sequence>MNSSIEYLIIFWLLHVIIFNKTLRAEDINDINDLDLSSYEKSGCHGYYNSYKFYQIRQVCEECDDLFKGAYRKCSENCFANDYFGACLYGLMKTDKREKFAKIVLELHHYPFNKNTQFLFKSYQK</sequence>
<evidence type="ECO:0000313" key="6">
    <source>
        <dbReference type="Proteomes" id="UP000285301"/>
    </source>
</evidence>
<comment type="similarity">
    <text evidence="2">Belongs to the arthropod CHH/MIH/GIH/VIH hormone family.</text>
</comment>
<keyword evidence="6" id="KW-1185">Reference proteome</keyword>
<dbReference type="SUPFAM" id="SSF81778">
    <property type="entry name" value="Crustacean CHH/MIH/GIH neurohormone"/>
    <property type="match status" value="1"/>
</dbReference>
<keyword evidence="3" id="KW-1015">Disulfide bond</keyword>
<evidence type="ECO:0000256" key="4">
    <source>
        <dbReference type="SAM" id="SignalP"/>
    </source>
</evidence>
<dbReference type="PANTHER" id="PTHR35981">
    <property type="entry name" value="ION TRANSPORT PEPTIDE, ISOFORM C"/>
    <property type="match status" value="1"/>
</dbReference>
<reference evidence="5 6" key="1">
    <citation type="journal article" date="2018" name="Gigascience">
        <title>Genomes of trombidid mites reveal novel predicted allergens and laterally-transferred genes associated with secondary metabolism.</title>
        <authorList>
            <person name="Dong X."/>
            <person name="Chaisiri K."/>
            <person name="Xia D."/>
            <person name="Armstrong S.D."/>
            <person name="Fang Y."/>
            <person name="Donnelly M.J."/>
            <person name="Kadowaki T."/>
            <person name="McGarry J.W."/>
            <person name="Darby A.C."/>
            <person name="Makepeace B.L."/>
        </authorList>
    </citation>
    <scope>NUCLEOTIDE SEQUENCE [LARGE SCALE GENOMIC DNA]</scope>
    <source>
        <strain evidence="5">UoL-WK</strain>
    </source>
</reference>
<dbReference type="Pfam" id="PF01147">
    <property type="entry name" value="Crust_neurohorm"/>
    <property type="match status" value="1"/>
</dbReference>
<feature type="disulfide bond" evidence="3">
    <location>
        <begin position="60"/>
        <end position="74"/>
    </location>
</feature>
<comment type="caution">
    <text evidence="5">The sequence shown here is derived from an EMBL/GenBank/DDBJ whole genome shotgun (WGS) entry which is preliminary data.</text>
</comment>